<dbReference type="Pfam" id="PF20101">
    <property type="entry name" value="DUF6491"/>
    <property type="match status" value="1"/>
</dbReference>
<name>A0A7T4R2X9_9GAMM</name>
<dbReference type="EMBL" id="CP066167">
    <property type="protein sequence ID" value="QQD19364.1"/>
    <property type="molecule type" value="Genomic_DNA"/>
</dbReference>
<dbReference type="Proteomes" id="UP000596063">
    <property type="component" value="Chromosome"/>
</dbReference>
<accession>A0A7T4R2X9</accession>
<dbReference type="RefSeq" id="WP_198570849.1">
    <property type="nucleotide sequence ID" value="NZ_CP066167.1"/>
</dbReference>
<proteinExistence type="predicted"/>
<keyword evidence="3" id="KW-1185">Reference proteome</keyword>
<evidence type="ECO:0000256" key="1">
    <source>
        <dbReference type="SAM" id="SignalP"/>
    </source>
</evidence>
<feature type="signal peptide" evidence="1">
    <location>
        <begin position="1"/>
        <end position="20"/>
    </location>
</feature>
<dbReference type="PROSITE" id="PS51257">
    <property type="entry name" value="PROKAR_LIPOPROTEIN"/>
    <property type="match status" value="1"/>
</dbReference>
<sequence>MKRSVLSLSLSALLMLTACANSPRSTEQILSDRGFQRGETVDRIKDYQISGWNYVDERHVIFNAGPSRNYLITLKIDCRDLSGAEYIGFSSTTSDVTKFDKVVVGTPIGPRSCPIDTLTKLEKID</sequence>
<evidence type="ECO:0000313" key="2">
    <source>
        <dbReference type="EMBL" id="QQD19364.1"/>
    </source>
</evidence>
<reference evidence="2 3" key="1">
    <citation type="submission" date="2020-12" db="EMBL/GenBank/DDBJ databases">
        <authorList>
            <person name="Shan Y."/>
        </authorList>
    </citation>
    <scope>NUCLEOTIDE SEQUENCE [LARGE SCALE GENOMIC DNA]</scope>
    <source>
        <strain evidence="3">csc3.9</strain>
    </source>
</reference>
<feature type="chain" id="PRO_5032677080" description="Lipoprotein" evidence="1">
    <location>
        <begin position="21"/>
        <end position="125"/>
    </location>
</feature>
<gene>
    <name evidence="2" type="ORF">I6N98_05780</name>
</gene>
<evidence type="ECO:0008006" key="4">
    <source>
        <dbReference type="Google" id="ProtNLM"/>
    </source>
</evidence>
<organism evidence="2 3">
    <name type="scientific">Spongiibacter nanhainus</name>
    <dbReference type="NCBI Taxonomy" id="2794344"/>
    <lineage>
        <taxon>Bacteria</taxon>
        <taxon>Pseudomonadati</taxon>
        <taxon>Pseudomonadota</taxon>
        <taxon>Gammaproteobacteria</taxon>
        <taxon>Cellvibrionales</taxon>
        <taxon>Spongiibacteraceae</taxon>
        <taxon>Spongiibacter</taxon>
    </lineage>
</organism>
<dbReference type="InterPro" id="IPR045500">
    <property type="entry name" value="DUF6491"/>
</dbReference>
<evidence type="ECO:0000313" key="3">
    <source>
        <dbReference type="Proteomes" id="UP000596063"/>
    </source>
</evidence>
<dbReference type="AlphaFoldDB" id="A0A7T4R2X9"/>
<dbReference type="KEGG" id="snan:I6N98_05780"/>
<protein>
    <recommendedName>
        <fullName evidence="4">Lipoprotein</fullName>
    </recommendedName>
</protein>
<keyword evidence="1" id="KW-0732">Signal</keyword>